<feature type="transmembrane region" description="Helical" evidence="7">
    <location>
        <begin position="330"/>
        <end position="353"/>
    </location>
</feature>
<keyword evidence="10" id="KW-1185">Reference proteome</keyword>
<dbReference type="Gene3D" id="1.10.3730.20">
    <property type="match status" value="1"/>
</dbReference>
<keyword evidence="5 7" id="KW-0472">Membrane</keyword>
<dbReference type="PANTHER" id="PTHR22911">
    <property type="entry name" value="ACYL-MALONYL CONDENSING ENZYME-RELATED"/>
    <property type="match status" value="1"/>
</dbReference>
<sequence length="545" mass="58217">MLSTEGRSDAVSASLPQATPSEEAPRRSVSLDARQYRPAESASAPELLETGLSGAQLDVDNFTFKLKTPLQGQLQPSHPARQPVVKEAGWSPFRTVHEDLGTVNPQQGRLRQLLHGWPIGSPTADSEASSLQVPETQFQTHNHANEGRLATSALASWVDMKRPIAAGLAIPRAAATTLHDQVTIGLLLYAISTVFAAGMNTCAKLLSKSGMSIFETLLVRSLLMTAVSGGTIVNKNIPPWGTRGQRSLLVIRGLLGFLSISGIYWSLKLLPLSDATVLQFIAPIFVAILAPLILHENPSRMDIAAIPICVSGVLLIAKPSFLFGQHTDRHISYVGIIVGVGQAFFSAAVKVVLRILGKTESTHVMMLYMGGESLLLAGLLCAAIPNMFRLPKSGFEMVLLIFTGGFGYGSQATMTLALKRVKATAAMALSFIQMVWALILGFLVFSEVPSTTSLLGAALICGCTCLLSLLSHIHVPASGWDWLADCLHGISAAFSSCGHRLKLIVGLEAAAEPLPQRSGGAYERFSGDDEEQTSEQECQRLNTGA</sequence>
<feature type="domain" description="EamA" evidence="8">
    <location>
        <begin position="335"/>
        <end position="468"/>
    </location>
</feature>
<feature type="region of interest" description="Disordered" evidence="6">
    <location>
        <begin position="517"/>
        <end position="545"/>
    </location>
</feature>
<feature type="transmembrane region" description="Helical" evidence="7">
    <location>
        <begin position="249"/>
        <end position="265"/>
    </location>
</feature>
<evidence type="ECO:0000256" key="5">
    <source>
        <dbReference type="ARBA" id="ARBA00023136"/>
    </source>
</evidence>
<comment type="caution">
    <text evidence="9">The sequence shown here is derived from an EMBL/GenBank/DDBJ whole genome shotgun (WGS) entry which is preliminary data.</text>
</comment>
<evidence type="ECO:0000259" key="8">
    <source>
        <dbReference type="Pfam" id="PF00892"/>
    </source>
</evidence>
<reference evidence="9 10" key="1">
    <citation type="journal article" date="2024" name="Nat. Commun.">
        <title>Phylogenomics reveals the evolutionary origins of lichenization in chlorophyte algae.</title>
        <authorList>
            <person name="Puginier C."/>
            <person name="Libourel C."/>
            <person name="Otte J."/>
            <person name="Skaloud P."/>
            <person name="Haon M."/>
            <person name="Grisel S."/>
            <person name="Petersen M."/>
            <person name="Berrin J.G."/>
            <person name="Delaux P.M."/>
            <person name="Dal Grande F."/>
            <person name="Keller J."/>
        </authorList>
    </citation>
    <scope>NUCLEOTIDE SEQUENCE [LARGE SCALE GENOMIC DNA]</scope>
    <source>
        <strain evidence="9 10">SAG 2523</strain>
    </source>
</reference>
<dbReference type="InterPro" id="IPR037185">
    <property type="entry name" value="EmrE-like"/>
</dbReference>
<protein>
    <recommendedName>
        <fullName evidence="8">EamA domain-containing protein</fullName>
    </recommendedName>
</protein>
<comment type="subcellular location">
    <subcellularLocation>
        <location evidence="1">Membrane</location>
        <topology evidence="1">Multi-pass membrane protein</topology>
    </subcellularLocation>
</comment>
<feature type="transmembrane region" description="Helical" evidence="7">
    <location>
        <begin position="303"/>
        <end position="324"/>
    </location>
</feature>
<evidence type="ECO:0000256" key="6">
    <source>
        <dbReference type="SAM" id="MobiDB-lite"/>
    </source>
</evidence>
<comment type="similarity">
    <text evidence="2">Belongs to the drug/metabolite transporter (DMT) superfamily. Plant drug/metabolite exporter (P-DME) (TC 2.A.7.4) family.</text>
</comment>
<accession>A0AAW1T6B5</accession>
<feature type="transmembrane region" description="Helical" evidence="7">
    <location>
        <begin position="277"/>
        <end position="294"/>
    </location>
</feature>
<dbReference type="Proteomes" id="UP001485043">
    <property type="component" value="Unassembled WGS sequence"/>
</dbReference>
<feature type="transmembrane region" description="Helical" evidence="7">
    <location>
        <begin position="425"/>
        <end position="445"/>
    </location>
</feature>
<feature type="transmembrane region" description="Helical" evidence="7">
    <location>
        <begin position="397"/>
        <end position="418"/>
    </location>
</feature>
<feature type="region of interest" description="Disordered" evidence="6">
    <location>
        <begin position="1"/>
        <end position="47"/>
    </location>
</feature>
<dbReference type="EMBL" id="JALJOV010000401">
    <property type="protein sequence ID" value="KAK9864029.1"/>
    <property type="molecule type" value="Genomic_DNA"/>
</dbReference>
<dbReference type="PANTHER" id="PTHR22911:SF6">
    <property type="entry name" value="SOLUTE CARRIER FAMILY 35 MEMBER G1"/>
    <property type="match status" value="1"/>
</dbReference>
<dbReference type="SUPFAM" id="SSF103481">
    <property type="entry name" value="Multidrug resistance efflux transporter EmrE"/>
    <property type="match status" value="2"/>
</dbReference>
<evidence type="ECO:0000313" key="10">
    <source>
        <dbReference type="Proteomes" id="UP001485043"/>
    </source>
</evidence>
<keyword evidence="3 7" id="KW-0812">Transmembrane</keyword>
<evidence type="ECO:0000256" key="1">
    <source>
        <dbReference type="ARBA" id="ARBA00004141"/>
    </source>
</evidence>
<feature type="transmembrane region" description="Helical" evidence="7">
    <location>
        <begin position="451"/>
        <end position="470"/>
    </location>
</feature>
<proteinExistence type="inferred from homology"/>
<dbReference type="Pfam" id="PF00892">
    <property type="entry name" value="EamA"/>
    <property type="match status" value="2"/>
</dbReference>
<evidence type="ECO:0000256" key="7">
    <source>
        <dbReference type="SAM" id="Phobius"/>
    </source>
</evidence>
<organism evidence="9 10">
    <name type="scientific">Apatococcus fuscideae</name>
    <dbReference type="NCBI Taxonomy" id="2026836"/>
    <lineage>
        <taxon>Eukaryota</taxon>
        <taxon>Viridiplantae</taxon>
        <taxon>Chlorophyta</taxon>
        <taxon>core chlorophytes</taxon>
        <taxon>Trebouxiophyceae</taxon>
        <taxon>Chlorellales</taxon>
        <taxon>Chlorellaceae</taxon>
        <taxon>Apatococcus</taxon>
    </lineage>
</organism>
<dbReference type="InterPro" id="IPR000620">
    <property type="entry name" value="EamA_dom"/>
</dbReference>
<keyword evidence="4 7" id="KW-1133">Transmembrane helix</keyword>
<dbReference type="AlphaFoldDB" id="A0AAW1T6B5"/>
<evidence type="ECO:0000256" key="4">
    <source>
        <dbReference type="ARBA" id="ARBA00022989"/>
    </source>
</evidence>
<feature type="transmembrane region" description="Helical" evidence="7">
    <location>
        <begin position="218"/>
        <end position="237"/>
    </location>
</feature>
<name>A0AAW1T6B5_9CHLO</name>
<feature type="compositionally biased region" description="Polar residues" evidence="6">
    <location>
        <begin position="535"/>
        <end position="545"/>
    </location>
</feature>
<evidence type="ECO:0000256" key="3">
    <source>
        <dbReference type="ARBA" id="ARBA00022692"/>
    </source>
</evidence>
<evidence type="ECO:0000256" key="2">
    <source>
        <dbReference type="ARBA" id="ARBA00007635"/>
    </source>
</evidence>
<feature type="domain" description="EamA" evidence="8">
    <location>
        <begin position="184"/>
        <end position="316"/>
    </location>
</feature>
<feature type="transmembrane region" description="Helical" evidence="7">
    <location>
        <begin position="365"/>
        <end position="385"/>
    </location>
</feature>
<feature type="transmembrane region" description="Helical" evidence="7">
    <location>
        <begin position="186"/>
        <end position="206"/>
    </location>
</feature>
<gene>
    <name evidence="9" type="ORF">WJX84_012187</name>
</gene>
<evidence type="ECO:0000313" key="9">
    <source>
        <dbReference type="EMBL" id="KAK9864029.1"/>
    </source>
</evidence>
<dbReference type="GO" id="GO:0016020">
    <property type="term" value="C:membrane"/>
    <property type="evidence" value="ECO:0007669"/>
    <property type="project" value="UniProtKB-SubCell"/>
</dbReference>